<keyword evidence="9" id="KW-0325">Glycoprotein</keyword>
<evidence type="ECO:0000256" key="5">
    <source>
        <dbReference type="ARBA" id="ARBA00022729"/>
    </source>
</evidence>
<dbReference type="PANTHER" id="PTHR47966:SF23">
    <property type="entry name" value="ASPARTIC ENDOPEPTIDASE, PUTATIVE (AFU_ORTHOLOGUE AFUA_2G15950)-RELATED"/>
    <property type="match status" value="1"/>
</dbReference>
<feature type="active site" evidence="10">
    <location>
        <position position="325"/>
    </location>
</feature>
<keyword evidence="7 11" id="KW-0378">Hydrolase</keyword>
<feature type="domain" description="Peptidase A1" evidence="13">
    <location>
        <begin position="124"/>
        <end position="433"/>
    </location>
</feature>
<dbReference type="Gene3D" id="2.40.70.10">
    <property type="entry name" value="Acid Proteases"/>
    <property type="match status" value="2"/>
</dbReference>
<evidence type="ECO:0000259" key="13">
    <source>
        <dbReference type="PROSITE" id="PS51767"/>
    </source>
</evidence>
<dbReference type="PROSITE" id="PS00141">
    <property type="entry name" value="ASP_PROTEASE"/>
    <property type="match status" value="2"/>
</dbReference>
<dbReference type="PANTHER" id="PTHR47966">
    <property type="entry name" value="BETA-SITE APP-CLEAVING ENZYME, ISOFORM A-RELATED"/>
    <property type="match status" value="1"/>
</dbReference>
<evidence type="ECO:0000256" key="8">
    <source>
        <dbReference type="ARBA" id="ARBA00023145"/>
    </source>
</evidence>
<dbReference type="GO" id="GO:0006508">
    <property type="term" value="P:proteolysis"/>
    <property type="evidence" value="ECO:0007669"/>
    <property type="project" value="UniProtKB-KW"/>
</dbReference>
<dbReference type="InterPro" id="IPR034163">
    <property type="entry name" value="Aspergillopepsin-like_cat_dom"/>
</dbReference>
<dbReference type="EMBL" id="CAJVRL010000127">
    <property type="protein sequence ID" value="CAG8962297.1"/>
    <property type="molecule type" value="Genomic_DNA"/>
</dbReference>
<dbReference type="Pfam" id="PF00026">
    <property type="entry name" value="Asp"/>
    <property type="match status" value="1"/>
</dbReference>
<dbReference type="InterPro" id="IPR001969">
    <property type="entry name" value="Aspartic_peptidase_AS"/>
</dbReference>
<keyword evidence="8" id="KW-0865">Zymogen</keyword>
<name>A0A9N9LDI4_9HELO</name>
<dbReference type="InterPro" id="IPR001461">
    <property type="entry name" value="Aspartic_peptidase_A1"/>
</dbReference>
<dbReference type="GO" id="GO:0005576">
    <property type="term" value="C:extracellular region"/>
    <property type="evidence" value="ECO:0007669"/>
    <property type="project" value="UniProtKB-SubCell"/>
</dbReference>
<dbReference type="FunFam" id="2.40.70.10:FF:000024">
    <property type="entry name" value="Endothiapepsin"/>
    <property type="match status" value="1"/>
</dbReference>
<dbReference type="InterPro" id="IPR033121">
    <property type="entry name" value="PEPTIDASE_A1"/>
</dbReference>
<dbReference type="InterPro" id="IPR021109">
    <property type="entry name" value="Peptidase_aspartic_dom_sf"/>
</dbReference>
<reference evidence="14" key="1">
    <citation type="submission" date="2021-07" db="EMBL/GenBank/DDBJ databases">
        <authorList>
            <person name="Durling M."/>
        </authorList>
    </citation>
    <scope>NUCLEOTIDE SEQUENCE</scope>
</reference>
<comment type="subcellular location">
    <subcellularLocation>
        <location evidence="1">Secreted</location>
    </subcellularLocation>
</comment>
<evidence type="ECO:0000256" key="11">
    <source>
        <dbReference type="RuleBase" id="RU000454"/>
    </source>
</evidence>
<evidence type="ECO:0000256" key="6">
    <source>
        <dbReference type="ARBA" id="ARBA00022750"/>
    </source>
</evidence>
<dbReference type="Proteomes" id="UP000696280">
    <property type="component" value="Unassembled WGS sequence"/>
</dbReference>
<dbReference type="AlphaFoldDB" id="A0A9N9LDI4"/>
<evidence type="ECO:0000256" key="3">
    <source>
        <dbReference type="ARBA" id="ARBA00022525"/>
    </source>
</evidence>
<evidence type="ECO:0000256" key="10">
    <source>
        <dbReference type="PIRSR" id="PIRSR601461-1"/>
    </source>
</evidence>
<protein>
    <recommendedName>
        <fullName evidence="13">Peptidase A1 domain-containing protein</fullName>
    </recommendedName>
</protein>
<evidence type="ECO:0000256" key="9">
    <source>
        <dbReference type="ARBA" id="ARBA00023180"/>
    </source>
</evidence>
<accession>A0A9N9LDI4</accession>
<evidence type="ECO:0000256" key="4">
    <source>
        <dbReference type="ARBA" id="ARBA00022670"/>
    </source>
</evidence>
<feature type="signal peptide" evidence="12">
    <location>
        <begin position="1"/>
        <end position="19"/>
    </location>
</feature>
<dbReference type="GO" id="GO:0004190">
    <property type="term" value="F:aspartic-type endopeptidase activity"/>
    <property type="evidence" value="ECO:0007669"/>
    <property type="project" value="UniProtKB-KW"/>
</dbReference>
<gene>
    <name evidence="14" type="ORF">HYFRA_00005352</name>
</gene>
<evidence type="ECO:0000256" key="2">
    <source>
        <dbReference type="ARBA" id="ARBA00007447"/>
    </source>
</evidence>
<evidence type="ECO:0000313" key="15">
    <source>
        <dbReference type="Proteomes" id="UP000696280"/>
    </source>
</evidence>
<keyword evidence="6 11" id="KW-0064">Aspartyl protease</keyword>
<keyword evidence="4 11" id="KW-0645">Protease</keyword>
<keyword evidence="3" id="KW-0964">Secreted</keyword>
<dbReference type="PRINTS" id="PR00792">
    <property type="entry name" value="PEPSIN"/>
</dbReference>
<comment type="caution">
    <text evidence="14">The sequence shown here is derived from an EMBL/GenBank/DDBJ whole genome shotgun (WGS) entry which is preliminary data.</text>
</comment>
<dbReference type="FunFam" id="2.40.70.10:FF:000026">
    <property type="entry name" value="Endothiapepsin"/>
    <property type="match status" value="1"/>
</dbReference>
<organism evidence="14 15">
    <name type="scientific">Hymenoscyphus fraxineus</name>
    <dbReference type="NCBI Taxonomy" id="746836"/>
    <lineage>
        <taxon>Eukaryota</taxon>
        <taxon>Fungi</taxon>
        <taxon>Dikarya</taxon>
        <taxon>Ascomycota</taxon>
        <taxon>Pezizomycotina</taxon>
        <taxon>Leotiomycetes</taxon>
        <taxon>Helotiales</taxon>
        <taxon>Helotiaceae</taxon>
        <taxon>Hymenoscyphus</taxon>
    </lineage>
</organism>
<dbReference type="PROSITE" id="PS51767">
    <property type="entry name" value="PEPTIDASE_A1"/>
    <property type="match status" value="1"/>
</dbReference>
<sequence>MHASLQSLFLLLLASSSLAAPPQPSRVQKRGVFKVERVKNPNYVRSPGAGTRALIKAHMKYKVPLPEGLVAAMAAAGGPDPPPMPIRVRQGVAAPTGTGTPNAGGAGGKTGKVAAVPEKGDVEYLSPVDIGGQTVMLDFDSGSSDLWVFNNQLPAAQQAGHKVFDITKSTTFQMMPGATYKISYGDGSGTSGNVGTDVVNVGGAVVQNQAVELATAVSQSFTQDTASNGLLGLAFSKLNTVKPTQVKTFFDNVMPQLAMPVFTADLRKNAVGAYEFGAIDSSKFNGTMQWAPVNTTNGFWQFSTSSFQVGTGAPIQSPGAQAIADTGTTLMLTSAAVVNAYYSQVQGAVNNQQVGGVTFPCNAVLPDMKFDVGGAYMATVRGSDINFAQVDNTGQTCFGGIQAINSNLQIYGDILFKSQFVAFNGGNASLGMAPHQ</sequence>
<keyword evidence="15" id="KW-1185">Reference proteome</keyword>
<feature type="active site" evidence="10">
    <location>
        <position position="140"/>
    </location>
</feature>
<evidence type="ECO:0000256" key="12">
    <source>
        <dbReference type="SAM" id="SignalP"/>
    </source>
</evidence>
<evidence type="ECO:0000256" key="7">
    <source>
        <dbReference type="ARBA" id="ARBA00022801"/>
    </source>
</evidence>
<comment type="similarity">
    <text evidence="2 11">Belongs to the peptidase A1 family.</text>
</comment>
<dbReference type="SUPFAM" id="SSF50630">
    <property type="entry name" value="Acid proteases"/>
    <property type="match status" value="1"/>
</dbReference>
<evidence type="ECO:0000313" key="14">
    <source>
        <dbReference type="EMBL" id="CAG8962297.1"/>
    </source>
</evidence>
<feature type="chain" id="PRO_5040176002" description="Peptidase A1 domain-containing protein" evidence="12">
    <location>
        <begin position="20"/>
        <end position="436"/>
    </location>
</feature>
<dbReference type="OrthoDB" id="2747330at2759"/>
<proteinExistence type="inferred from homology"/>
<keyword evidence="5 12" id="KW-0732">Signal</keyword>
<evidence type="ECO:0000256" key="1">
    <source>
        <dbReference type="ARBA" id="ARBA00004613"/>
    </source>
</evidence>
<dbReference type="CDD" id="cd06097">
    <property type="entry name" value="Aspergillopepsin_like"/>
    <property type="match status" value="1"/>
</dbReference>